<dbReference type="GO" id="GO:0042742">
    <property type="term" value="P:defense response to bacterium"/>
    <property type="evidence" value="ECO:0007669"/>
    <property type="project" value="UniProtKB-KW"/>
</dbReference>
<dbReference type="GO" id="GO:0003796">
    <property type="term" value="F:lysozyme activity"/>
    <property type="evidence" value="ECO:0007669"/>
    <property type="project" value="InterPro"/>
</dbReference>
<gene>
    <name evidence="6" type="ORF">EC580_13795</name>
</gene>
<evidence type="ECO:0000256" key="3">
    <source>
        <dbReference type="SAM" id="MobiDB-lite"/>
    </source>
</evidence>
<dbReference type="PANTHER" id="PTHR37549">
    <property type="entry name" value="LIPOPROTEIN LPRI"/>
    <property type="match status" value="1"/>
</dbReference>
<keyword evidence="2" id="KW-0081">Bacteriolytic enzyme</keyword>
<evidence type="ECO:0000256" key="1">
    <source>
        <dbReference type="ARBA" id="ARBA00022529"/>
    </source>
</evidence>
<keyword evidence="4" id="KW-0732">Signal</keyword>
<protein>
    <recommendedName>
        <fullName evidence="5">Pesticin C-terminal domain-containing protein</fullName>
    </recommendedName>
</protein>
<dbReference type="PANTHER" id="PTHR37549:SF1">
    <property type="entry name" value="LIPOPROTEIN LPRI"/>
    <property type="match status" value="1"/>
</dbReference>
<reference evidence="6" key="1">
    <citation type="submission" date="2018-10" db="EMBL/GenBank/DDBJ databases">
        <title>Acidithiobacillus sulfuriphilus sp. nov.: an extremely acidophilic sulfur-oxidizing chemolithotroph isolated from a neutral pH environment.</title>
        <authorList>
            <person name="Falagan C."/>
            <person name="Moya-Beltran A."/>
            <person name="Quatrini R."/>
            <person name="Johnson D.B."/>
        </authorList>
    </citation>
    <scope>NUCLEOTIDE SEQUENCE [LARGE SCALE GENOMIC DNA]</scope>
    <source>
        <strain evidence="6">CJ-2</strain>
    </source>
</reference>
<organism evidence="6">
    <name type="scientific">Acidithiobacillus sulfuriphilus</name>
    <dbReference type="NCBI Taxonomy" id="1867749"/>
    <lineage>
        <taxon>Bacteria</taxon>
        <taxon>Pseudomonadati</taxon>
        <taxon>Pseudomonadota</taxon>
        <taxon>Acidithiobacillia</taxon>
        <taxon>Acidithiobacillales</taxon>
        <taxon>Acidithiobacillaceae</taxon>
        <taxon>Acidithiobacillus</taxon>
    </lineage>
</organism>
<evidence type="ECO:0000256" key="4">
    <source>
        <dbReference type="SAM" id="SignalP"/>
    </source>
</evidence>
<sequence length="407" mass="45358">MHSTPARSDAAPIASLLFLTLGAASPADAASFDCRNPGNPTEKTICADPQLDRLDREHNRIAKELIMRMQQAGNYTQALQYVQDSEEKWKNERNACRTDPFCITDAYARRLAVLNTCFYPDRPANTAPAQSTPGATVCAKGNKVDFAFIKKNEGAMLDFYVPGYHATDMATGRNLGKAKPNKAKNGKETEPQPIQNSGVTVGVGVDLGQQTEDSLRRAMHQEAKDYGKPDDVKIDDILDRVKPFLSPLRRMDAANALEDYKKNRGKYPSLTSAEARFLSSAVQHDYTQQAADVFNKSQRQEPPMDFWSLPAEAQTVLTDITYHHGRGGLTRVRSLLHQGKWQEAVDKLRQIAPSSGFKERMLKRATLLQKAIDGDSLPKDGNPCAPKQAAADRRTALWERVRRLWWA</sequence>
<evidence type="ECO:0000256" key="2">
    <source>
        <dbReference type="ARBA" id="ARBA00022638"/>
    </source>
</evidence>
<dbReference type="InterPro" id="IPR052755">
    <property type="entry name" value="Lysozyme_Inhibitor_LprI"/>
</dbReference>
<accession>A0A3M8QNL9</accession>
<dbReference type="InterPro" id="IPR023347">
    <property type="entry name" value="Lysozyme_dom_sf"/>
</dbReference>
<dbReference type="RefSeq" id="WP_123106034.1">
    <property type="nucleotide sequence ID" value="NZ_CP127527.1"/>
</dbReference>
<feature type="signal peptide" evidence="4">
    <location>
        <begin position="1"/>
        <end position="29"/>
    </location>
</feature>
<feature type="domain" description="Pesticin C-terminal" evidence="5">
    <location>
        <begin position="193"/>
        <end position="325"/>
    </location>
</feature>
<evidence type="ECO:0000313" key="6">
    <source>
        <dbReference type="EMBL" id="RNF57859.1"/>
    </source>
</evidence>
<dbReference type="OrthoDB" id="122332at2"/>
<keyword evidence="1" id="KW-0929">Antimicrobial</keyword>
<dbReference type="Pfam" id="PF16754">
    <property type="entry name" value="Pesticin"/>
    <property type="match status" value="1"/>
</dbReference>
<dbReference type="AlphaFoldDB" id="A0A3M8QNL9"/>
<feature type="region of interest" description="Disordered" evidence="3">
    <location>
        <begin position="172"/>
        <end position="200"/>
    </location>
</feature>
<comment type="caution">
    <text evidence="6">The sequence shown here is derived from an EMBL/GenBank/DDBJ whole genome shotgun (WGS) entry which is preliminary data.</text>
</comment>
<dbReference type="GO" id="GO:0005576">
    <property type="term" value="C:extracellular region"/>
    <property type="evidence" value="ECO:0007669"/>
    <property type="project" value="TreeGrafter"/>
</dbReference>
<proteinExistence type="predicted"/>
<name>A0A3M8QNL9_9PROT</name>
<dbReference type="InterPro" id="IPR031922">
    <property type="entry name" value="Pesticin_C"/>
</dbReference>
<dbReference type="EMBL" id="RIZI01000194">
    <property type="protein sequence ID" value="RNF57859.1"/>
    <property type="molecule type" value="Genomic_DNA"/>
</dbReference>
<feature type="chain" id="PRO_5018088269" description="Pesticin C-terminal domain-containing protein" evidence="4">
    <location>
        <begin position="30"/>
        <end position="407"/>
    </location>
</feature>
<dbReference type="GO" id="GO:0031640">
    <property type="term" value="P:killing of cells of another organism"/>
    <property type="evidence" value="ECO:0007669"/>
    <property type="project" value="UniProtKB-KW"/>
</dbReference>
<dbReference type="Gene3D" id="1.10.530.40">
    <property type="match status" value="1"/>
</dbReference>
<evidence type="ECO:0000259" key="5">
    <source>
        <dbReference type="Pfam" id="PF16754"/>
    </source>
</evidence>